<evidence type="ECO:0000256" key="2">
    <source>
        <dbReference type="ARBA" id="ARBA00022475"/>
    </source>
</evidence>
<evidence type="ECO:0000313" key="14">
    <source>
        <dbReference type="Proteomes" id="UP000616595"/>
    </source>
</evidence>
<organism evidence="13 14">
    <name type="scientific">Acetobacterium paludosum</name>
    <dbReference type="NCBI Taxonomy" id="52693"/>
    <lineage>
        <taxon>Bacteria</taxon>
        <taxon>Bacillati</taxon>
        <taxon>Bacillota</taxon>
        <taxon>Clostridia</taxon>
        <taxon>Eubacteriales</taxon>
        <taxon>Eubacteriaceae</taxon>
        <taxon>Acetobacterium</taxon>
    </lineage>
</organism>
<evidence type="ECO:0000259" key="11">
    <source>
        <dbReference type="PROSITE" id="PS50111"/>
    </source>
</evidence>
<reference evidence="13" key="1">
    <citation type="submission" date="2019-10" db="EMBL/GenBank/DDBJ databases">
        <authorList>
            <person name="Ross D.E."/>
            <person name="Gulliver D."/>
        </authorList>
    </citation>
    <scope>NUCLEOTIDE SEQUENCE</scope>
    <source>
        <strain evidence="13">DER-2019</strain>
    </source>
</reference>
<dbReference type="SUPFAM" id="SSF158472">
    <property type="entry name" value="HAMP domain-like"/>
    <property type="match status" value="1"/>
</dbReference>
<protein>
    <submittedName>
        <fullName evidence="13">HAMP domain-containing protein</fullName>
    </submittedName>
</protein>
<reference evidence="13" key="2">
    <citation type="submission" date="2020-10" db="EMBL/GenBank/DDBJ databases">
        <title>Comparative genomics of the Acetobacterium genus.</title>
        <authorList>
            <person name="Marshall C."/>
            <person name="May H."/>
            <person name="Norman S."/>
        </authorList>
    </citation>
    <scope>NUCLEOTIDE SEQUENCE</scope>
    <source>
        <strain evidence="13">DER-2019</strain>
    </source>
</reference>
<dbReference type="PROSITE" id="PS50111">
    <property type="entry name" value="CHEMOTAXIS_TRANSDUC_2"/>
    <property type="match status" value="1"/>
</dbReference>
<dbReference type="InterPro" id="IPR029151">
    <property type="entry name" value="Sensor-like_sf"/>
</dbReference>
<dbReference type="SUPFAM" id="SSF103190">
    <property type="entry name" value="Sensory domain-like"/>
    <property type="match status" value="1"/>
</dbReference>
<dbReference type="EMBL" id="WJBD01000010">
    <property type="protein sequence ID" value="MBC3888572.1"/>
    <property type="molecule type" value="Genomic_DNA"/>
</dbReference>
<dbReference type="GO" id="GO:0005886">
    <property type="term" value="C:plasma membrane"/>
    <property type="evidence" value="ECO:0007669"/>
    <property type="project" value="UniProtKB-SubCell"/>
</dbReference>
<dbReference type="Gene3D" id="1.10.287.950">
    <property type="entry name" value="Methyl-accepting chemotaxis protein"/>
    <property type="match status" value="1"/>
</dbReference>
<dbReference type="GO" id="GO:0006935">
    <property type="term" value="P:chemotaxis"/>
    <property type="evidence" value="ECO:0007669"/>
    <property type="project" value="UniProtKB-KW"/>
</dbReference>
<evidence type="ECO:0000256" key="6">
    <source>
        <dbReference type="ARBA" id="ARBA00023136"/>
    </source>
</evidence>
<dbReference type="RefSeq" id="WP_148568061.1">
    <property type="nucleotide sequence ID" value="NZ_RXYA01000014.1"/>
</dbReference>
<evidence type="ECO:0000313" key="13">
    <source>
        <dbReference type="EMBL" id="MBC3888572.1"/>
    </source>
</evidence>
<keyword evidence="4 10" id="KW-0812">Transmembrane</keyword>
<name>A0A923HVT0_9FIRM</name>
<evidence type="ECO:0000256" key="3">
    <source>
        <dbReference type="ARBA" id="ARBA00022500"/>
    </source>
</evidence>
<sequence length="913" mass="98696">MQTNKLGRKLSSIRFKILIIPLFAVFLGIVAIAITSSYLVRYSLMSDMKDNGIITSQRLVTQLENDTNAINALKGNTSGMPAEMIQSFSDKFGYQAMVDNLAGDETIVYAAVIDKNGIDIADIIKADIGKNFSDDPDTMAAVKDGTTSASEYYYETKDQTVYDVLYPITINGERIGAIDIGYSLESINATILSNMLLIFCIGLLIFLVLVFVLYKISETIIRPINQVDHMILEMNQGHLSERLNMKPNNEIGEMAVTLDNFAESLQTVCVGTLNQIAQGDVSAQIVLRDDKDEIAPALKRTIETIRSLIDEANLLSAAAVDGRLATRGNADAFEGGFKDVVAGVNATLDAVIDPLNIAANYIKRIGNGEIPPKITDTYHGDFNEIKSNINSCIDGLGGLKEGSRVLAAMSLNDYTQTVDGSYMGIYAEIASSINEVRNRLIHIVDICNNIADGELHDLADLKQIGRRSDNDQLIPSLIGMIENIVMLIKETKSMTQTAVEGDLDNRGDVTKFPGDYAKVIEGFNQILDAIIDPIKAASETLKELSQGNLNITMEGDFKGDNGKIKDDMNQTISFLKSYVDEITTTLKRIGDGDLSQEITNHYLGDFIDIKYAINGIATRLSETMFEINEAAVQVEAGSRQISDSGQALSQGTTEQASSIQELTASIEEVAAETKRNATNANEANARAIEVQTNALTGNHQMEKMVSSMADINDSSNNISKIIKVIDDIAFQTNILALNAAVEAARAGQHGKGFAVVAEEVRTLAARSAEAAKETAGLIEGSIDKVEAGTKIADETAVSLKEIISEIEKVADLVGKIAQASNDQASEITQITTGIEQVSLVVQTNSATAEESAAASEELSGQAEMLKEMVGAFKLKGKVRSAAKAPDFSRPQSTSSEHAPEPHIILDEIDMDKY</sequence>
<dbReference type="AlphaFoldDB" id="A0A923HVT0"/>
<dbReference type="InterPro" id="IPR051310">
    <property type="entry name" value="MCP_chemotaxis"/>
</dbReference>
<dbReference type="OrthoDB" id="1776015at2"/>
<keyword evidence="2" id="KW-1003">Cell membrane</keyword>
<comment type="subcellular location">
    <subcellularLocation>
        <location evidence="1">Cell membrane</location>
        <topology evidence="1">Multi-pass membrane protein</topology>
    </subcellularLocation>
</comment>
<dbReference type="SMART" id="SM00304">
    <property type="entry name" value="HAMP"/>
    <property type="match status" value="4"/>
</dbReference>
<dbReference type="FunFam" id="1.10.287.950:FF:000001">
    <property type="entry name" value="Methyl-accepting chemotaxis sensory transducer"/>
    <property type="match status" value="1"/>
</dbReference>
<evidence type="ECO:0000256" key="9">
    <source>
        <dbReference type="SAM" id="MobiDB-lite"/>
    </source>
</evidence>
<feature type="transmembrane region" description="Helical" evidence="10">
    <location>
        <begin position="17"/>
        <end position="40"/>
    </location>
</feature>
<dbReference type="SMART" id="SM00283">
    <property type="entry name" value="MA"/>
    <property type="match status" value="1"/>
</dbReference>
<evidence type="ECO:0000256" key="7">
    <source>
        <dbReference type="ARBA" id="ARBA00029447"/>
    </source>
</evidence>
<dbReference type="Pfam" id="PF00015">
    <property type="entry name" value="MCPsignal"/>
    <property type="match status" value="1"/>
</dbReference>
<dbReference type="SUPFAM" id="SSF58104">
    <property type="entry name" value="Methyl-accepting chemotaxis protein (MCP) signaling domain"/>
    <property type="match status" value="1"/>
</dbReference>
<keyword evidence="3" id="KW-0145">Chemotaxis</keyword>
<dbReference type="CDD" id="cd11386">
    <property type="entry name" value="MCP_signal"/>
    <property type="match status" value="1"/>
</dbReference>
<keyword evidence="5 10" id="KW-1133">Transmembrane helix</keyword>
<feature type="region of interest" description="Disordered" evidence="9">
    <location>
        <begin position="883"/>
        <end position="913"/>
    </location>
</feature>
<gene>
    <name evidence="13" type="ORF">GH810_09655</name>
</gene>
<evidence type="ECO:0000259" key="12">
    <source>
        <dbReference type="PROSITE" id="PS50885"/>
    </source>
</evidence>
<feature type="transmembrane region" description="Helical" evidence="10">
    <location>
        <begin position="191"/>
        <end position="214"/>
    </location>
</feature>
<dbReference type="PANTHER" id="PTHR43531:SF11">
    <property type="entry name" value="METHYL-ACCEPTING CHEMOTAXIS PROTEIN 3"/>
    <property type="match status" value="1"/>
</dbReference>
<evidence type="ECO:0000256" key="8">
    <source>
        <dbReference type="PROSITE-ProRule" id="PRU00284"/>
    </source>
</evidence>
<evidence type="ECO:0000256" key="5">
    <source>
        <dbReference type="ARBA" id="ARBA00022989"/>
    </source>
</evidence>
<dbReference type="PANTHER" id="PTHR43531">
    <property type="entry name" value="PROTEIN ICFG"/>
    <property type="match status" value="1"/>
</dbReference>
<dbReference type="InterPro" id="IPR004089">
    <property type="entry name" value="MCPsignal_dom"/>
</dbReference>
<dbReference type="Pfam" id="PF18947">
    <property type="entry name" value="HAMP_2"/>
    <property type="match status" value="3"/>
</dbReference>
<dbReference type="InterPro" id="IPR033463">
    <property type="entry name" value="sCache_3"/>
</dbReference>
<dbReference type="Proteomes" id="UP000616595">
    <property type="component" value="Unassembled WGS sequence"/>
</dbReference>
<dbReference type="Pfam" id="PF00672">
    <property type="entry name" value="HAMP"/>
    <property type="match status" value="1"/>
</dbReference>
<dbReference type="GO" id="GO:0007165">
    <property type="term" value="P:signal transduction"/>
    <property type="evidence" value="ECO:0007669"/>
    <property type="project" value="UniProtKB-KW"/>
</dbReference>
<keyword evidence="6 10" id="KW-0472">Membrane</keyword>
<dbReference type="Gene3D" id="3.30.450.20">
    <property type="entry name" value="PAS domain"/>
    <property type="match status" value="1"/>
</dbReference>
<feature type="compositionally biased region" description="Basic and acidic residues" evidence="9">
    <location>
        <begin position="897"/>
        <end position="913"/>
    </location>
</feature>
<dbReference type="CDD" id="cd06225">
    <property type="entry name" value="HAMP"/>
    <property type="match status" value="1"/>
</dbReference>
<dbReference type="PROSITE" id="PS50885">
    <property type="entry name" value="HAMP"/>
    <property type="match status" value="1"/>
</dbReference>
<dbReference type="InterPro" id="IPR003660">
    <property type="entry name" value="HAMP_dom"/>
</dbReference>
<comment type="similarity">
    <text evidence="7">Belongs to the methyl-accepting chemotaxis (MCP) protein family.</text>
</comment>
<feature type="domain" description="HAMP" evidence="12">
    <location>
        <begin position="218"/>
        <end position="270"/>
    </location>
</feature>
<accession>A0A923HVT0</accession>
<evidence type="ECO:0000256" key="4">
    <source>
        <dbReference type="ARBA" id="ARBA00022692"/>
    </source>
</evidence>
<evidence type="ECO:0000256" key="10">
    <source>
        <dbReference type="SAM" id="Phobius"/>
    </source>
</evidence>
<evidence type="ECO:0000256" key="1">
    <source>
        <dbReference type="ARBA" id="ARBA00004651"/>
    </source>
</evidence>
<dbReference type="Gene3D" id="1.20.120.1530">
    <property type="match status" value="2"/>
</dbReference>
<comment type="caution">
    <text evidence="13">The sequence shown here is derived from an EMBL/GenBank/DDBJ whole genome shotgun (WGS) entry which is preliminary data.</text>
</comment>
<feature type="domain" description="Methyl-accepting transducer" evidence="11">
    <location>
        <begin position="630"/>
        <end position="859"/>
    </location>
</feature>
<keyword evidence="14" id="KW-1185">Reference proteome</keyword>
<keyword evidence="8" id="KW-0807">Transducer</keyword>
<dbReference type="Pfam" id="PF17203">
    <property type="entry name" value="sCache_3_2"/>
    <property type="match status" value="1"/>
</dbReference>
<proteinExistence type="inferred from homology"/>